<evidence type="ECO:0000256" key="2">
    <source>
        <dbReference type="ARBA" id="ARBA00022857"/>
    </source>
</evidence>
<name>A0AA88AMZ7_FICCA</name>
<dbReference type="InterPro" id="IPR020904">
    <property type="entry name" value="Sc_DH/Rdtase_CS"/>
</dbReference>
<dbReference type="Pfam" id="PF00106">
    <property type="entry name" value="adh_short"/>
    <property type="match status" value="1"/>
</dbReference>
<evidence type="ECO:0000313" key="6">
    <source>
        <dbReference type="EMBL" id="GMN49093.1"/>
    </source>
</evidence>
<evidence type="ECO:0000313" key="7">
    <source>
        <dbReference type="Proteomes" id="UP001187192"/>
    </source>
</evidence>
<dbReference type="PANTHER" id="PTHR43899:SF25">
    <property type="entry name" value="ENOYL-(ACYL CARRIER) REDUCTASE"/>
    <property type="match status" value="1"/>
</dbReference>
<dbReference type="AlphaFoldDB" id="A0AA88AMZ7"/>
<dbReference type="FunFam" id="3.40.50.720:FF:000137">
    <property type="entry name" value="Hydroxysteroid (17-beta) dehydrogenase 3"/>
    <property type="match status" value="1"/>
</dbReference>
<comment type="caution">
    <text evidence="6">The sequence shown here is derived from an EMBL/GenBank/DDBJ whole genome shotgun (WGS) entry which is preliminary data.</text>
</comment>
<accession>A0AA88AMZ7</accession>
<dbReference type="PROSITE" id="PS00061">
    <property type="entry name" value="ADH_SHORT"/>
    <property type="match status" value="1"/>
</dbReference>
<comment type="subcellular location">
    <subcellularLocation>
        <location evidence="1">Endoplasmic reticulum</location>
    </subcellularLocation>
</comment>
<keyword evidence="5" id="KW-0812">Transmembrane</keyword>
<dbReference type="PRINTS" id="PR00081">
    <property type="entry name" value="GDHRDH"/>
</dbReference>
<keyword evidence="7" id="KW-1185">Reference proteome</keyword>
<keyword evidence="3" id="KW-0560">Oxidoreductase</keyword>
<dbReference type="PIRSF" id="PIRSF000126">
    <property type="entry name" value="11-beta-HSD1"/>
    <property type="match status" value="1"/>
</dbReference>
<keyword evidence="5" id="KW-0472">Membrane</keyword>
<evidence type="ECO:0000256" key="4">
    <source>
        <dbReference type="RuleBase" id="RU000363"/>
    </source>
</evidence>
<keyword evidence="2" id="KW-0521">NADP</keyword>
<dbReference type="CDD" id="cd05356">
    <property type="entry name" value="17beta-HSD1_like_SDR_c"/>
    <property type="match status" value="1"/>
</dbReference>
<gene>
    <name evidence="6" type="ORF">TIFTF001_018260</name>
</gene>
<evidence type="ECO:0000256" key="3">
    <source>
        <dbReference type="ARBA" id="ARBA00023002"/>
    </source>
</evidence>
<organism evidence="6 7">
    <name type="scientific">Ficus carica</name>
    <name type="common">Common fig</name>
    <dbReference type="NCBI Taxonomy" id="3494"/>
    <lineage>
        <taxon>Eukaryota</taxon>
        <taxon>Viridiplantae</taxon>
        <taxon>Streptophyta</taxon>
        <taxon>Embryophyta</taxon>
        <taxon>Tracheophyta</taxon>
        <taxon>Spermatophyta</taxon>
        <taxon>Magnoliopsida</taxon>
        <taxon>eudicotyledons</taxon>
        <taxon>Gunneridae</taxon>
        <taxon>Pentapetalae</taxon>
        <taxon>rosids</taxon>
        <taxon>fabids</taxon>
        <taxon>Rosales</taxon>
        <taxon>Moraceae</taxon>
        <taxon>Ficeae</taxon>
        <taxon>Ficus</taxon>
    </lineage>
</organism>
<dbReference type="SUPFAM" id="SSF51735">
    <property type="entry name" value="NAD(P)-binding Rossmann-fold domains"/>
    <property type="match status" value="1"/>
</dbReference>
<reference evidence="6" key="1">
    <citation type="submission" date="2023-07" db="EMBL/GenBank/DDBJ databases">
        <title>draft genome sequence of fig (Ficus carica).</title>
        <authorList>
            <person name="Takahashi T."/>
            <person name="Nishimura K."/>
        </authorList>
    </citation>
    <scope>NUCLEOTIDE SEQUENCE</scope>
</reference>
<protein>
    <submittedName>
        <fullName evidence="6">Uncharacterized protein</fullName>
    </submittedName>
</protein>
<evidence type="ECO:0000256" key="1">
    <source>
        <dbReference type="ARBA" id="ARBA00004240"/>
    </source>
</evidence>
<dbReference type="PANTHER" id="PTHR43899">
    <property type="entry name" value="RH59310P"/>
    <property type="match status" value="1"/>
</dbReference>
<proteinExistence type="inferred from homology"/>
<dbReference type="InterPro" id="IPR051019">
    <property type="entry name" value="VLCFA-Steroid_DH"/>
</dbReference>
<comment type="similarity">
    <text evidence="4">Belongs to the short-chain dehydrogenases/reductases (SDR) family.</text>
</comment>
<sequence length="292" mass="32537">MFLRPPKNLKEYGSWAMITGPTAGIGKALAFEVASKGLNLVLVGRNPSKLEETSREIQEKFNKVGHDHRVQVKNVVLDLAKSSGKEIADVIGKETEGLDVGVVINNAGLSYPCPRFFDEVDSELMESMMRVNMEAVTWITWSVLPRMIKKKKGAIVNIGSVSTVVTSSFPLYTIYAATKSYLAMLSRCISLEYKQSGIDIQTQIPVFVATEMTKLKATTFLIASPETYSKASIRSIGYEHLCAPYWSHSMQWAILNMLPDALINRCLFSYLVGINKRAKVKEAQKSKMLQQQ</sequence>
<dbReference type="GO" id="GO:0045703">
    <property type="term" value="F:ketoreductase activity"/>
    <property type="evidence" value="ECO:0007669"/>
    <property type="project" value="TreeGrafter"/>
</dbReference>
<dbReference type="Proteomes" id="UP001187192">
    <property type="component" value="Unassembled WGS sequence"/>
</dbReference>
<dbReference type="InterPro" id="IPR036291">
    <property type="entry name" value="NAD(P)-bd_dom_sf"/>
</dbReference>
<dbReference type="GO" id="GO:0005783">
    <property type="term" value="C:endoplasmic reticulum"/>
    <property type="evidence" value="ECO:0007669"/>
    <property type="project" value="UniProtKB-SubCell"/>
</dbReference>
<keyword evidence="5" id="KW-1133">Transmembrane helix</keyword>
<dbReference type="PRINTS" id="PR00080">
    <property type="entry name" value="SDRFAMILY"/>
</dbReference>
<dbReference type="InterPro" id="IPR002347">
    <property type="entry name" value="SDR_fam"/>
</dbReference>
<dbReference type="Gene3D" id="3.40.50.720">
    <property type="entry name" value="NAD(P)-binding Rossmann-like Domain"/>
    <property type="match status" value="1"/>
</dbReference>
<dbReference type="EMBL" id="BTGU01000030">
    <property type="protein sequence ID" value="GMN49093.1"/>
    <property type="molecule type" value="Genomic_DNA"/>
</dbReference>
<evidence type="ECO:0000256" key="5">
    <source>
        <dbReference type="SAM" id="Phobius"/>
    </source>
</evidence>
<feature type="transmembrane region" description="Helical" evidence="5">
    <location>
        <begin position="154"/>
        <end position="175"/>
    </location>
</feature>